<dbReference type="InterPro" id="IPR003182">
    <property type="entry name" value="RNA2_polyprotein"/>
</dbReference>
<dbReference type="InterPro" id="IPR003181">
    <property type="entry name" value="Como_LCP"/>
</dbReference>
<keyword evidence="8" id="KW-1142">T=3 icosahedral capsid protein</keyword>
<evidence type="ECO:0000256" key="10">
    <source>
        <dbReference type="ARBA" id="ARBA00032125"/>
    </source>
</evidence>
<dbReference type="Gene3D" id="2.60.120.20">
    <property type="match status" value="2"/>
</dbReference>
<dbReference type="Pfam" id="PF02247">
    <property type="entry name" value="Como_LCP"/>
    <property type="match status" value="1"/>
</dbReference>
<dbReference type="GO" id="GO:0005198">
    <property type="term" value="F:structural molecule activity"/>
    <property type="evidence" value="ECO:0007669"/>
    <property type="project" value="InterPro"/>
</dbReference>
<evidence type="ECO:0000256" key="3">
    <source>
        <dbReference type="ARBA" id="ARBA00022361"/>
    </source>
</evidence>
<keyword evidence="11" id="KW-0472">Membrane</keyword>
<keyword evidence="5" id="KW-0167">Capsid protein</keyword>
<proteinExistence type="predicted"/>
<keyword evidence="6" id="KW-0946">Virion</keyword>
<reference evidence="12" key="2">
    <citation type="journal article" date="2024" name="Arch. Virol.">
        <title>Probing of plant transcriptomes reveals the hidden genetic diversity of the family Secoviridae.</title>
        <authorList>
            <person name="Sidharthan V.K."/>
            <person name="Reddy V."/>
            <person name="Kiran G."/>
            <person name="Rajeswari V."/>
            <person name="Baranwal V.K."/>
            <person name="Kumar M.K."/>
            <person name="Kumar K.S."/>
        </authorList>
    </citation>
    <scope>NUCLEOTIDE SEQUENCE</scope>
    <source>
        <strain evidence="12">Lit mul</strain>
    </source>
</reference>
<dbReference type="Pfam" id="PF02248">
    <property type="entry name" value="Como_SCP"/>
    <property type="match status" value="1"/>
</dbReference>
<organism evidence="12">
    <name type="scientific">Many-flowered stoneseed fabavirus</name>
    <dbReference type="NCBI Taxonomy" id="3115797"/>
    <lineage>
        <taxon>Viruses</taxon>
        <taxon>Riboviria</taxon>
        <taxon>Orthornavirae</taxon>
        <taxon>Pisuviricota</taxon>
        <taxon>Pisoniviricetes</taxon>
        <taxon>Picornavirales</taxon>
        <taxon>Secoviridae</taxon>
        <taxon>Comovirinae</taxon>
        <taxon>Fabavirus</taxon>
    </lineage>
</organism>
<evidence type="ECO:0000256" key="11">
    <source>
        <dbReference type="SAM" id="Phobius"/>
    </source>
</evidence>
<evidence type="ECO:0000256" key="6">
    <source>
        <dbReference type="ARBA" id="ARBA00022844"/>
    </source>
</evidence>
<evidence type="ECO:0000313" key="12">
    <source>
        <dbReference type="EMBL" id="DBA54718.1"/>
    </source>
</evidence>
<evidence type="ECO:0000256" key="5">
    <source>
        <dbReference type="ARBA" id="ARBA00022561"/>
    </source>
</evidence>
<keyword evidence="11" id="KW-1133">Transmembrane helix</keyword>
<dbReference type="EMBL" id="BK065049">
    <property type="protein sequence ID" value="DBA54718.1"/>
    <property type="molecule type" value="Genomic_RNA"/>
</dbReference>
<keyword evidence="9" id="KW-1031">Host cell junction</keyword>
<comment type="subcellular location">
    <subcellularLocation>
        <location evidence="2">Host cell junction</location>
        <location evidence="2">Host plasmodesma</location>
    </subcellularLocation>
    <subcellularLocation>
        <location evidence="1">Virion</location>
    </subcellularLocation>
</comment>
<evidence type="ECO:0000256" key="9">
    <source>
        <dbReference type="ARBA" id="ARBA00023081"/>
    </source>
</evidence>
<dbReference type="InterPro" id="IPR029053">
    <property type="entry name" value="Viral_coat"/>
</dbReference>
<accession>A0AAT9JAW9</accession>
<evidence type="ECO:0000256" key="7">
    <source>
        <dbReference type="ARBA" id="ARBA00023031"/>
    </source>
</evidence>
<evidence type="ECO:0000256" key="2">
    <source>
        <dbReference type="ARBA" id="ARBA00004621"/>
    </source>
</evidence>
<keyword evidence="7" id="KW-0916">Viral movement protein</keyword>
<keyword evidence="4" id="KW-0813">Transport</keyword>
<dbReference type="GO" id="GO:0039617">
    <property type="term" value="C:T=3 icosahedral viral capsid"/>
    <property type="evidence" value="ECO:0007669"/>
    <property type="project" value="UniProtKB-KW"/>
</dbReference>
<dbReference type="SUPFAM" id="SSF88633">
    <property type="entry name" value="Positive stranded ssRNA viruses"/>
    <property type="match status" value="3"/>
</dbReference>
<name>A0AAT9JAW9_9SECO</name>
<feature type="transmembrane region" description="Helical" evidence="11">
    <location>
        <begin position="6"/>
        <end position="29"/>
    </location>
</feature>
<protein>
    <recommendedName>
        <fullName evidence="3">RNA2 polyprotein</fullName>
    </recommendedName>
    <alternativeName>
        <fullName evidence="10">Genome polyprotein M</fullName>
    </alternativeName>
</protein>
<dbReference type="GO" id="GO:0046740">
    <property type="term" value="P:transport of virus in host, cell to cell"/>
    <property type="evidence" value="ECO:0007669"/>
    <property type="project" value="UniProtKB-KW"/>
</dbReference>
<evidence type="ECO:0000256" key="1">
    <source>
        <dbReference type="ARBA" id="ARBA00004328"/>
    </source>
</evidence>
<dbReference type="GO" id="GO:0044219">
    <property type="term" value="C:host cell plasmodesma"/>
    <property type="evidence" value="ECO:0007669"/>
    <property type="project" value="UniProtKB-SubCell"/>
</dbReference>
<keyword evidence="11" id="KW-0812">Transmembrane</keyword>
<evidence type="ECO:0000256" key="4">
    <source>
        <dbReference type="ARBA" id="ARBA00022448"/>
    </source>
</evidence>
<sequence length="1027" mass="115503">MLLEYTILLISLYSVYHLLFLYVVAPFLLNHIANTSWKYEKHLRERKLYFPYWQVGLYSVPFWKHVFKHLISRKQRGLYRDQFDYYCIQECKIDSLDLYFFKRKMQEPSVYLTPSHVENAKLFAERAAQHRLAQEKDRSILPSANQLYSDGFIGKFKSTGPVRTGEMLVGSIRGKGTTTLNIPVVPERVVERYDDRIAPTLREKSPQIVVGAVEIINDGFASVTSDVSLAAAIYDKRHNSLENAFKGAYATRASGLPTHTVIYPMHRCLSTDPVNDSLVLSCTSRDTDFSDEHTLAQVSVRTIYKEVRSPSEIQATRNLRKLEISDQMKALQFAREGEVVVVAPRYNPAINLDNYEVPSFQQEKVTEGKKVGDKMVFPKAKISSGGIVLNYKEKLSSSGLKNFHDHFADNASDSDDELLDSVQQGQSGLMEDDVKIVDTTMQTLEGIPETMRLLHSVSASVALNCTPGTRFYTLYMRELLSKSGVHVQMLNLLSRIPGSLRLRVHCDVSPTCGIGLFATYVEGNESSHLGSDLGRLLGLQHVVWNPSIEPFKEFSFKPFSCCNWWNMHYLGSQKKGPVLTVGAVTTWNQPPKQAPSLTVSLYFEPTTNLPLQVTSNANVNSRMIFKRIGIISLKQGELARHSFEVNFGKPQITGNIVTNNIASAICSHFQYVHSGIDLIFYHLSSPMMTSTFTVVYVPGTKQVTNLQELDSLPSVTFSFSRNQTRNVIRFPREIFPMPQASERWDLVGADAQDVSGVFYFWQRDGATSSVDGDMVVQIDARASGDVDYGGVSAGYPFKGNRIATGKSSTRTVVEGRQPIAGKKKGKEAEGQAVTHALEFNNVFYGLAEWNYSKDKFGPRTLTSDTLQHKLKLRLDGTKNSEDFRIMHSPLVRVLQNCAWFKGTIHFKICFEMSAEYQSYQRTSQIAIDVHENSLSSNTFYKNVVSSGSSVVEFSRQVTGPVEGFAGMGWSLRGDKKFYKLAIYLGNVFEVEKITLLAKFGPDVEYAGQQKATWYTLDAKADLIKKIK</sequence>
<reference evidence="12" key="1">
    <citation type="submission" date="2023-11" db="EMBL/GenBank/DDBJ databases">
        <authorList>
            <person name="Sidharthan V.K."/>
            <person name="Reddy V."/>
            <person name="Kiran G."/>
            <person name="Rajeswari V."/>
            <person name="Baranwal V.K."/>
        </authorList>
    </citation>
    <scope>NUCLEOTIDE SEQUENCE</scope>
    <source>
        <strain evidence="12">Lit mul</strain>
    </source>
</reference>
<evidence type="ECO:0000256" key="8">
    <source>
        <dbReference type="ARBA" id="ARBA00023060"/>
    </source>
</evidence>